<dbReference type="Pfam" id="PF00189">
    <property type="entry name" value="Ribosomal_S3_C"/>
    <property type="match status" value="1"/>
</dbReference>
<keyword evidence="2 8" id="KW-0699">rRNA-binding</keyword>
<evidence type="ECO:0000256" key="8">
    <source>
        <dbReference type="HAMAP-Rule" id="MF_01309"/>
    </source>
</evidence>
<protein>
    <recommendedName>
        <fullName evidence="7 8">Small ribosomal subunit protein uS3</fullName>
    </recommendedName>
</protein>
<dbReference type="PROSITE" id="PS00548">
    <property type="entry name" value="RIBOSOMAL_S3"/>
    <property type="match status" value="1"/>
</dbReference>
<keyword evidence="10" id="KW-0175">Coiled coil</keyword>
<evidence type="ECO:0000313" key="13">
    <source>
        <dbReference type="Proteomes" id="UP000229893"/>
    </source>
</evidence>
<evidence type="ECO:0000259" key="11">
    <source>
        <dbReference type="PROSITE" id="PS50823"/>
    </source>
</evidence>
<dbReference type="EMBL" id="PCWO01000015">
    <property type="protein sequence ID" value="PIR05078.1"/>
    <property type="molecule type" value="Genomic_DNA"/>
</dbReference>
<feature type="domain" description="KH type-2" evidence="11">
    <location>
        <begin position="38"/>
        <end position="115"/>
    </location>
</feature>
<dbReference type="Proteomes" id="UP000229893">
    <property type="component" value="Unassembled WGS sequence"/>
</dbReference>
<dbReference type="GO" id="GO:0006412">
    <property type="term" value="P:translation"/>
    <property type="evidence" value="ECO:0007669"/>
    <property type="project" value="UniProtKB-UniRule"/>
</dbReference>
<dbReference type="InterPro" id="IPR018280">
    <property type="entry name" value="Ribosomal_uS3_CS"/>
</dbReference>
<evidence type="ECO:0000256" key="9">
    <source>
        <dbReference type="RuleBase" id="RU003624"/>
    </source>
</evidence>
<keyword evidence="4 8" id="KW-0689">Ribosomal protein</keyword>
<dbReference type="InterPro" id="IPR004044">
    <property type="entry name" value="KH_dom_type_2"/>
</dbReference>
<proteinExistence type="inferred from homology"/>
<dbReference type="FunFam" id="3.30.300.20:FF:000001">
    <property type="entry name" value="30S ribosomal protein S3"/>
    <property type="match status" value="1"/>
</dbReference>
<keyword evidence="3 8" id="KW-0694">RNA-binding</keyword>
<dbReference type="InterPro" id="IPR005704">
    <property type="entry name" value="Ribosomal_uS3_bac-typ"/>
</dbReference>
<evidence type="ECO:0000256" key="5">
    <source>
        <dbReference type="ARBA" id="ARBA00023274"/>
    </source>
</evidence>
<dbReference type="InterPro" id="IPR004087">
    <property type="entry name" value="KH_dom"/>
</dbReference>
<dbReference type="InterPro" id="IPR009019">
    <property type="entry name" value="KH_sf_prok-type"/>
</dbReference>
<feature type="coiled-coil region" evidence="10">
    <location>
        <begin position="83"/>
        <end position="117"/>
    </location>
</feature>
<evidence type="ECO:0000313" key="12">
    <source>
        <dbReference type="EMBL" id="PIR05078.1"/>
    </source>
</evidence>
<gene>
    <name evidence="8" type="primary">rpsC</name>
    <name evidence="12" type="ORF">COV57_00960</name>
</gene>
<dbReference type="GO" id="GO:0022627">
    <property type="term" value="C:cytosolic small ribosomal subunit"/>
    <property type="evidence" value="ECO:0007669"/>
    <property type="project" value="TreeGrafter"/>
</dbReference>
<dbReference type="GO" id="GO:0019843">
    <property type="term" value="F:rRNA binding"/>
    <property type="evidence" value="ECO:0007669"/>
    <property type="project" value="UniProtKB-UniRule"/>
</dbReference>
<dbReference type="NCBIfam" id="TIGR01009">
    <property type="entry name" value="rpsC_bact"/>
    <property type="match status" value="1"/>
</dbReference>
<evidence type="ECO:0000256" key="4">
    <source>
        <dbReference type="ARBA" id="ARBA00022980"/>
    </source>
</evidence>
<dbReference type="SUPFAM" id="SSF54814">
    <property type="entry name" value="Prokaryotic type KH domain (KH-domain type II)"/>
    <property type="match status" value="1"/>
</dbReference>
<reference evidence="12 13" key="1">
    <citation type="submission" date="2017-09" db="EMBL/GenBank/DDBJ databases">
        <title>Depth-based differentiation of microbial function through sediment-hosted aquifers and enrichment of novel symbionts in the deep terrestrial subsurface.</title>
        <authorList>
            <person name="Probst A.J."/>
            <person name="Ladd B."/>
            <person name="Jarett J.K."/>
            <person name="Geller-Mcgrath D.E."/>
            <person name="Sieber C.M."/>
            <person name="Emerson J.B."/>
            <person name="Anantharaman K."/>
            <person name="Thomas B.C."/>
            <person name="Malmstrom R."/>
            <person name="Stieglmeier M."/>
            <person name="Klingl A."/>
            <person name="Woyke T."/>
            <person name="Ryan C.M."/>
            <person name="Banfield J.F."/>
        </authorList>
    </citation>
    <scope>NUCLEOTIDE SEQUENCE [LARGE SCALE GENOMIC DNA]</scope>
    <source>
        <strain evidence="12">CG11_big_fil_rev_8_21_14_0_20_35_14</strain>
    </source>
</reference>
<organism evidence="12 13">
    <name type="scientific">Candidatus Liptonbacteria bacterium CG11_big_fil_rev_8_21_14_0_20_35_14</name>
    <dbReference type="NCBI Taxonomy" id="1974634"/>
    <lineage>
        <taxon>Bacteria</taxon>
        <taxon>Candidatus Liptoniibacteriota</taxon>
    </lineage>
</organism>
<dbReference type="AlphaFoldDB" id="A0A2H0N858"/>
<comment type="subunit">
    <text evidence="8">Part of the 30S ribosomal subunit. Forms a tight complex with proteins S10 and S14.</text>
</comment>
<evidence type="ECO:0000256" key="6">
    <source>
        <dbReference type="ARBA" id="ARBA00024998"/>
    </source>
</evidence>
<evidence type="ECO:0000256" key="7">
    <source>
        <dbReference type="ARBA" id="ARBA00035257"/>
    </source>
</evidence>
<dbReference type="HAMAP" id="MF_01309_B">
    <property type="entry name" value="Ribosomal_uS3_B"/>
    <property type="match status" value="1"/>
</dbReference>
<comment type="caution">
    <text evidence="12">The sequence shown here is derived from an EMBL/GenBank/DDBJ whole genome shotgun (WGS) entry which is preliminary data.</text>
</comment>
<evidence type="ECO:0000256" key="10">
    <source>
        <dbReference type="SAM" id="Coils"/>
    </source>
</evidence>
<evidence type="ECO:0000256" key="3">
    <source>
        <dbReference type="ARBA" id="ARBA00022884"/>
    </source>
</evidence>
<dbReference type="SMART" id="SM00322">
    <property type="entry name" value="KH"/>
    <property type="match status" value="1"/>
</dbReference>
<dbReference type="GO" id="GO:0003729">
    <property type="term" value="F:mRNA binding"/>
    <property type="evidence" value="ECO:0007669"/>
    <property type="project" value="UniProtKB-UniRule"/>
</dbReference>
<dbReference type="Gene3D" id="3.30.300.20">
    <property type="match status" value="1"/>
</dbReference>
<dbReference type="Pfam" id="PF07650">
    <property type="entry name" value="KH_2"/>
    <property type="match status" value="1"/>
</dbReference>
<evidence type="ECO:0000256" key="2">
    <source>
        <dbReference type="ARBA" id="ARBA00022730"/>
    </source>
</evidence>
<dbReference type="CDD" id="cd02412">
    <property type="entry name" value="KH-II_30S_S3"/>
    <property type="match status" value="1"/>
</dbReference>
<dbReference type="Gene3D" id="3.30.1140.32">
    <property type="entry name" value="Ribosomal protein S3, C-terminal domain"/>
    <property type="match status" value="1"/>
</dbReference>
<keyword evidence="5 8" id="KW-0687">Ribonucleoprotein</keyword>
<comment type="similarity">
    <text evidence="1 8 9">Belongs to the universal ribosomal protein uS3 family.</text>
</comment>
<dbReference type="InterPro" id="IPR036419">
    <property type="entry name" value="Ribosomal_S3_C_sf"/>
</dbReference>
<sequence>MGQKIRPDSYRLGIIKPWKSIWFFKGHFGKHLEEDEAIRNIIYKKISQGGIADITIERTQGECRVNIKAARPGLIIGRGGEGVNKLKAEIEKTVKNLNKNSKEKHNINLNIEELKRTNVSANYVAQQIAWDLEKRMKFRRTIKHHLDNILQIRGVKGAKIRVSGRLDGAEIARAEWVAKGTMPLQTLRADIDYGTATAFTIFGTIGIKVWVNMGEVFDSSNVSNK</sequence>
<evidence type="ECO:0000256" key="1">
    <source>
        <dbReference type="ARBA" id="ARBA00010761"/>
    </source>
</evidence>
<dbReference type="GO" id="GO:0003735">
    <property type="term" value="F:structural constituent of ribosome"/>
    <property type="evidence" value="ECO:0007669"/>
    <property type="project" value="InterPro"/>
</dbReference>
<dbReference type="InterPro" id="IPR057258">
    <property type="entry name" value="Ribosomal_uS3"/>
</dbReference>
<dbReference type="InterPro" id="IPR015946">
    <property type="entry name" value="KH_dom-like_a/b"/>
</dbReference>
<dbReference type="PROSITE" id="PS50823">
    <property type="entry name" value="KH_TYPE_2"/>
    <property type="match status" value="1"/>
</dbReference>
<name>A0A2H0N858_9BACT</name>
<dbReference type="PANTHER" id="PTHR11760">
    <property type="entry name" value="30S/40S RIBOSOMAL PROTEIN S3"/>
    <property type="match status" value="1"/>
</dbReference>
<dbReference type="SUPFAM" id="SSF54821">
    <property type="entry name" value="Ribosomal protein S3 C-terminal domain"/>
    <property type="match status" value="1"/>
</dbReference>
<accession>A0A2H0N858</accession>
<comment type="function">
    <text evidence="6 8">Binds the lower part of the 30S subunit head. Binds mRNA in the 70S ribosome, positioning it for translation.</text>
</comment>
<dbReference type="InterPro" id="IPR001351">
    <property type="entry name" value="Ribosomal_uS3_C"/>
</dbReference>
<dbReference type="PANTHER" id="PTHR11760:SF19">
    <property type="entry name" value="SMALL RIBOSOMAL SUBUNIT PROTEIN US3C"/>
    <property type="match status" value="1"/>
</dbReference>